<dbReference type="InterPro" id="IPR051121">
    <property type="entry name" value="FAH"/>
</dbReference>
<evidence type="ECO:0000256" key="2">
    <source>
        <dbReference type="ARBA" id="ARBA00022723"/>
    </source>
</evidence>
<evidence type="ECO:0000256" key="1">
    <source>
        <dbReference type="ARBA" id="ARBA00010211"/>
    </source>
</evidence>
<name>A0ABQ6P3N7_9SPHN</name>
<dbReference type="SUPFAM" id="SSF56529">
    <property type="entry name" value="FAH"/>
    <property type="match status" value="1"/>
</dbReference>
<accession>A0ABQ6P3N7</accession>
<dbReference type="PANTHER" id="PTHR42796:SF4">
    <property type="entry name" value="FUMARYLACETOACETATE HYDROLASE DOMAIN-CONTAINING PROTEIN 2A"/>
    <property type="match status" value="1"/>
</dbReference>
<feature type="domain" description="Fumarylacetoacetase-like C-terminal" evidence="3">
    <location>
        <begin position="72"/>
        <end position="276"/>
    </location>
</feature>
<gene>
    <name evidence="4" type="ORF">NUTIK01_01780</name>
</gene>
<comment type="caution">
    <text evidence="4">The sequence shown here is derived from an EMBL/GenBank/DDBJ whole genome shotgun (WGS) entry which is preliminary data.</text>
</comment>
<dbReference type="GO" id="GO:0016787">
    <property type="term" value="F:hydrolase activity"/>
    <property type="evidence" value="ECO:0007669"/>
    <property type="project" value="UniProtKB-KW"/>
</dbReference>
<keyword evidence="5" id="KW-1185">Reference proteome</keyword>
<dbReference type="Proteomes" id="UP001187221">
    <property type="component" value="Unassembled WGS sequence"/>
</dbReference>
<dbReference type="InterPro" id="IPR036663">
    <property type="entry name" value="Fumarylacetoacetase_C_sf"/>
</dbReference>
<keyword evidence="2" id="KW-0479">Metal-binding</keyword>
<evidence type="ECO:0000313" key="5">
    <source>
        <dbReference type="Proteomes" id="UP001187221"/>
    </source>
</evidence>
<evidence type="ECO:0000259" key="3">
    <source>
        <dbReference type="Pfam" id="PF01557"/>
    </source>
</evidence>
<proteinExistence type="inferred from homology"/>
<evidence type="ECO:0000313" key="4">
    <source>
        <dbReference type="EMBL" id="GMM59401.1"/>
    </source>
</evidence>
<dbReference type="Pfam" id="PF01557">
    <property type="entry name" value="FAA_hydrolase"/>
    <property type="match status" value="1"/>
</dbReference>
<dbReference type="RefSeq" id="WP_317973259.1">
    <property type="nucleotide sequence ID" value="NZ_BTFW01000001.1"/>
</dbReference>
<dbReference type="Gene3D" id="3.90.850.10">
    <property type="entry name" value="Fumarylacetoacetase-like, C-terminal domain"/>
    <property type="match status" value="1"/>
</dbReference>
<dbReference type="InterPro" id="IPR011234">
    <property type="entry name" value="Fumarylacetoacetase-like_C"/>
</dbReference>
<reference evidence="4 5" key="1">
    <citation type="submission" date="2023-06" db="EMBL/GenBank/DDBJ databases">
        <title>Draft genome sequence of Novosphingobium sp. strain IK01.</title>
        <authorList>
            <person name="Hatamoto M."/>
            <person name="Ikarashi T."/>
            <person name="Yamaguchi T."/>
        </authorList>
    </citation>
    <scope>NUCLEOTIDE SEQUENCE [LARGE SCALE GENOMIC DNA]</scope>
    <source>
        <strain evidence="4 5">IK01</strain>
    </source>
</reference>
<dbReference type="PANTHER" id="PTHR42796">
    <property type="entry name" value="FUMARYLACETOACETATE HYDROLASE DOMAIN-CONTAINING PROTEIN 2A-RELATED"/>
    <property type="match status" value="1"/>
</dbReference>
<dbReference type="EMBL" id="BTFW01000001">
    <property type="protein sequence ID" value="GMM59401.1"/>
    <property type="molecule type" value="Genomic_DNA"/>
</dbReference>
<sequence length="281" mass="29942">MKLARVGAAGAERPAIVGLDGRVRDLSAHVAEIDGRLLAAERLARISAIDPATLPVVEGPVRFGPPIARPGKIICIGLNYTDHAAEVGLDVPTEPTIFMKGCVPTGANDPVRLPRDAEKGDWEVELGIIIGRDGLYIDEDDALAHVGGYCVLNDVSERSYQMEHGGQWTKGKSFPGFAPIGPWLVTPDEIADPGNLSIWLEVNGHRYQNGTTRNLVFSVAQMVSYVSRFYALEAGDLIATGTPAGVGLGQKPPVFLKAGDVMKLGIDGLGVQEQKVIAWGD</sequence>
<keyword evidence="4" id="KW-0378">Hydrolase</keyword>
<comment type="similarity">
    <text evidence="1">Belongs to the FAH family.</text>
</comment>
<organism evidence="4 5">
    <name type="scientific">Novosphingobium pituita</name>
    <dbReference type="NCBI Taxonomy" id="3056842"/>
    <lineage>
        <taxon>Bacteria</taxon>
        <taxon>Pseudomonadati</taxon>
        <taxon>Pseudomonadota</taxon>
        <taxon>Alphaproteobacteria</taxon>
        <taxon>Sphingomonadales</taxon>
        <taxon>Sphingomonadaceae</taxon>
        <taxon>Novosphingobium</taxon>
    </lineage>
</organism>
<protein>
    <submittedName>
        <fullName evidence="4">Fumarylacetoacetate hydrolase family protein</fullName>
    </submittedName>
</protein>